<dbReference type="EMBL" id="KB909607">
    <property type="protein sequence ID" value="EOB11874.1"/>
    <property type="molecule type" value="Genomic_DNA"/>
</dbReference>
<evidence type="ECO:0000313" key="1">
    <source>
        <dbReference type="EMBL" id="EOB11874.1"/>
    </source>
</evidence>
<dbReference type="AlphaFoldDB" id="R0M1K5"/>
<dbReference type="HOGENOM" id="CLU_3069292_0_0_1"/>
<protein>
    <submittedName>
        <fullName evidence="1">Uncharacterized protein</fullName>
    </submittedName>
</protein>
<proteinExistence type="predicted"/>
<accession>R0M1K5</accession>
<organism evidence="1 2">
    <name type="scientific">Nosema bombycis (strain CQ1 / CVCC 102059)</name>
    <name type="common">Microsporidian parasite</name>
    <name type="synonym">Pebrine of silkworm</name>
    <dbReference type="NCBI Taxonomy" id="578461"/>
    <lineage>
        <taxon>Eukaryota</taxon>
        <taxon>Fungi</taxon>
        <taxon>Fungi incertae sedis</taxon>
        <taxon>Microsporidia</taxon>
        <taxon>Nosematidae</taxon>
        <taxon>Nosema</taxon>
    </lineage>
</organism>
<sequence length="53" mass="6582">MKDVLDYNVLPENYFIRIKLEENHFTGEEKILLNIERNTKEFNFNVWKMDYLI</sequence>
<dbReference type="InterPro" id="IPR042097">
    <property type="entry name" value="Aminopeptidase_N-like_N_sf"/>
</dbReference>
<dbReference type="Proteomes" id="UP000016927">
    <property type="component" value="Unassembled WGS sequence"/>
</dbReference>
<reference evidence="1 2" key="1">
    <citation type="journal article" date="2013" name="BMC Genomics">
        <title>Comparative genomics of parasitic silkworm microsporidia reveal an association between genome expansion and host adaptation.</title>
        <authorList>
            <person name="Pan G."/>
            <person name="Xu J."/>
            <person name="Li T."/>
            <person name="Xia Q."/>
            <person name="Liu S.L."/>
            <person name="Zhang G."/>
            <person name="Li S."/>
            <person name="Li C."/>
            <person name="Liu H."/>
            <person name="Yang L."/>
            <person name="Liu T."/>
            <person name="Zhang X."/>
            <person name="Wu Z."/>
            <person name="Fan W."/>
            <person name="Dang X."/>
            <person name="Xiang H."/>
            <person name="Tao M."/>
            <person name="Li Y."/>
            <person name="Hu J."/>
            <person name="Li Z."/>
            <person name="Lin L."/>
            <person name="Luo J."/>
            <person name="Geng L."/>
            <person name="Wang L."/>
            <person name="Long M."/>
            <person name="Wan Y."/>
            <person name="He N."/>
            <person name="Zhang Z."/>
            <person name="Lu C."/>
            <person name="Keeling P.J."/>
            <person name="Wang J."/>
            <person name="Xiang Z."/>
            <person name="Zhou Z."/>
        </authorList>
    </citation>
    <scope>NUCLEOTIDE SEQUENCE [LARGE SCALE GENOMIC DNA]</scope>
    <source>
        <strain evidence="2">CQ1 / CVCC 102059</strain>
    </source>
</reference>
<dbReference type="OrthoDB" id="10031169at2759"/>
<dbReference type="Gene3D" id="2.60.40.1730">
    <property type="entry name" value="tricorn interacting facor f3 domain"/>
    <property type="match status" value="1"/>
</dbReference>
<keyword evidence="2" id="KW-1185">Reference proteome</keyword>
<name>R0M1K5_NOSB1</name>
<evidence type="ECO:0000313" key="2">
    <source>
        <dbReference type="Proteomes" id="UP000016927"/>
    </source>
</evidence>
<dbReference type="VEuPathDB" id="MicrosporidiaDB:NBO_700g0002"/>
<gene>
    <name evidence="1" type="ORF">NBO_700g0002</name>
</gene>